<dbReference type="CDD" id="cd01651">
    <property type="entry name" value="RT_G2_intron"/>
    <property type="match status" value="1"/>
</dbReference>
<dbReference type="InterPro" id="IPR043128">
    <property type="entry name" value="Rev_trsase/Diguanyl_cyclase"/>
</dbReference>
<gene>
    <name evidence="2" type="ORF">LCGC14_0025690</name>
</gene>
<evidence type="ECO:0000259" key="1">
    <source>
        <dbReference type="PROSITE" id="PS50878"/>
    </source>
</evidence>
<dbReference type="EMBL" id="LAZR01000005">
    <property type="protein sequence ID" value="KKO10037.1"/>
    <property type="molecule type" value="Genomic_DNA"/>
</dbReference>
<feature type="domain" description="Reverse transcriptase" evidence="1">
    <location>
        <begin position="52"/>
        <end position="280"/>
    </location>
</feature>
<name>A0A0F9YCQ7_9ZZZZ</name>
<dbReference type="NCBIfam" id="TIGR04416">
    <property type="entry name" value="group_II_RT_mat"/>
    <property type="match status" value="1"/>
</dbReference>
<dbReference type="InterPro" id="IPR043502">
    <property type="entry name" value="DNA/RNA_pol_sf"/>
</dbReference>
<protein>
    <recommendedName>
        <fullName evidence="1">Reverse transcriptase domain-containing protein</fullName>
    </recommendedName>
</protein>
<dbReference type="Pfam" id="PF00078">
    <property type="entry name" value="RVT_1"/>
    <property type="match status" value="1"/>
</dbReference>
<proteinExistence type="predicted"/>
<dbReference type="PANTHER" id="PTHR34047">
    <property type="entry name" value="NUCLEAR INTRON MATURASE 1, MITOCHONDRIAL-RELATED"/>
    <property type="match status" value="1"/>
</dbReference>
<accession>A0A0F9YCQ7</accession>
<dbReference type="InterPro" id="IPR013597">
    <property type="entry name" value="Mat_intron_G2"/>
</dbReference>
<dbReference type="PROSITE" id="PS50878">
    <property type="entry name" value="RT_POL"/>
    <property type="match status" value="1"/>
</dbReference>
<evidence type="ECO:0000313" key="2">
    <source>
        <dbReference type="EMBL" id="KKO10037.1"/>
    </source>
</evidence>
<comment type="caution">
    <text evidence="2">The sequence shown here is derived from an EMBL/GenBank/DDBJ whole genome shotgun (WGS) entry which is preliminary data.</text>
</comment>
<organism evidence="2">
    <name type="scientific">marine sediment metagenome</name>
    <dbReference type="NCBI Taxonomy" id="412755"/>
    <lineage>
        <taxon>unclassified sequences</taxon>
        <taxon>metagenomes</taxon>
        <taxon>ecological metagenomes</taxon>
    </lineage>
</organism>
<dbReference type="Pfam" id="PF08388">
    <property type="entry name" value="GIIM"/>
    <property type="match status" value="1"/>
</dbReference>
<dbReference type="PANTHER" id="PTHR34047:SF8">
    <property type="entry name" value="PROTEIN YKFC"/>
    <property type="match status" value="1"/>
</dbReference>
<dbReference type="SUPFAM" id="SSF56672">
    <property type="entry name" value="DNA/RNA polymerases"/>
    <property type="match status" value="1"/>
</dbReference>
<dbReference type="Gene3D" id="3.30.70.270">
    <property type="match status" value="1"/>
</dbReference>
<sequence>MRKYYSLYGQLLSKQRLYEAFRHVKRNKGAAGIDGQSLSAFEVNLEVELSCLLLELKEKRYRAQPVRRVAIAKDDGGERLLGIPTVRDRVVQQALRSIIEPLFEPDFHPSSYGYRPGRSGHHAIGKAELFVRRYRREWVVDMDLSKCFDTLNHDLIIRQFRQRITDGSVLSLLRQCLESGVMVGHHLEETALGSPQGGVISPLIANVYLDAFDQFMKARGHRIVRYADDILILCSSRAGAENALRAAHCYLEGELKLTVNATKTHIAHSDEGIKFLGVVIHTKYTRIQEKKVVKLKQKVKALTKRNRGAGLAVIIRELNPVLRGFANYFRVANCARVLKQVMSWVRRRLRCVQLKQWKKPSRLHRRLKQLGYRPPFKYIKMQSWRNAASPLAHLAIPSAYLHDDLKLMDLTKIKTGITVPEFGVS</sequence>
<dbReference type="InterPro" id="IPR000477">
    <property type="entry name" value="RT_dom"/>
</dbReference>
<dbReference type="InterPro" id="IPR051083">
    <property type="entry name" value="GrpII_Intron_Splice-Mob/Def"/>
</dbReference>
<reference evidence="2" key="1">
    <citation type="journal article" date="2015" name="Nature">
        <title>Complex archaea that bridge the gap between prokaryotes and eukaryotes.</title>
        <authorList>
            <person name="Spang A."/>
            <person name="Saw J.H."/>
            <person name="Jorgensen S.L."/>
            <person name="Zaremba-Niedzwiedzka K."/>
            <person name="Martijn J."/>
            <person name="Lind A.E."/>
            <person name="van Eijk R."/>
            <person name="Schleper C."/>
            <person name="Guy L."/>
            <person name="Ettema T.J."/>
        </authorList>
    </citation>
    <scope>NUCLEOTIDE SEQUENCE</scope>
</reference>
<dbReference type="InterPro" id="IPR030931">
    <property type="entry name" value="Group_II_RT_mat"/>
</dbReference>
<dbReference type="AlphaFoldDB" id="A0A0F9YCQ7"/>